<evidence type="ECO:0000313" key="5">
    <source>
        <dbReference type="EMBL" id="MFC5884393.1"/>
    </source>
</evidence>
<comment type="similarity">
    <text evidence="3">Belongs to the iron/ascorbate-dependent oxidoreductase family.</text>
</comment>
<keyword evidence="3" id="KW-0560">Oxidoreductase</keyword>
<dbReference type="EMBL" id="JBHSOD010000004">
    <property type="protein sequence ID" value="MFC5884393.1"/>
    <property type="molecule type" value="Genomic_DNA"/>
</dbReference>
<organism evidence="5 6">
    <name type="scientific">Kitasatospora aburaviensis</name>
    <dbReference type="NCBI Taxonomy" id="67265"/>
    <lineage>
        <taxon>Bacteria</taxon>
        <taxon>Bacillati</taxon>
        <taxon>Actinomycetota</taxon>
        <taxon>Actinomycetes</taxon>
        <taxon>Kitasatosporales</taxon>
        <taxon>Streptomycetaceae</taxon>
        <taxon>Kitasatospora</taxon>
    </lineage>
</organism>
<dbReference type="Pfam" id="PF03171">
    <property type="entry name" value="2OG-FeII_Oxy"/>
    <property type="match status" value="1"/>
</dbReference>
<dbReference type="InterPro" id="IPR044861">
    <property type="entry name" value="IPNS-like_FE2OG_OXY"/>
</dbReference>
<keyword evidence="6" id="KW-1185">Reference proteome</keyword>
<dbReference type="SUPFAM" id="SSF51197">
    <property type="entry name" value="Clavaminate synthase-like"/>
    <property type="match status" value="1"/>
</dbReference>
<sequence>MPTTEPAVQPDADGITLLHGYVPVIDLGLEEPADPQRRAAVAQAVRKACETSGFLVVVGHGVPEATVTGLYDAAGAFFRGPAEVREQAANDFEDPLQHGWSANDRMQLFGGSLLGERTEGRFPGLDSPNRWPGQPGFRDAFLAYYEAATGLSREIMRLFALGLELPETWFDDKFDRHMTPMMVNYYPPRTGVVHDKLRNSPHTDFGSLTVLYQDDAPGGLQVRDQRGQWLDVPPLAGSFVVNLGRLMTRWTNDRWASTVHRVVNPPAEQEHLDRISIAFFYQANPDAEIACIPTCTGPDDPPHHPPVRSGDYFLSKSRRAYVLRSMGRLDAAP</sequence>
<keyword evidence="5" id="KW-0223">Dioxygenase</keyword>
<evidence type="ECO:0000256" key="2">
    <source>
        <dbReference type="ARBA" id="ARBA00023194"/>
    </source>
</evidence>
<evidence type="ECO:0000256" key="1">
    <source>
        <dbReference type="ARBA" id="ARBA00004792"/>
    </source>
</evidence>
<keyword evidence="3" id="KW-0479">Metal-binding</keyword>
<comment type="pathway">
    <text evidence="1">Antibiotic biosynthesis.</text>
</comment>
<dbReference type="Gene3D" id="2.60.120.330">
    <property type="entry name" value="B-lactam Antibiotic, Isopenicillin N Synthase, Chain"/>
    <property type="match status" value="1"/>
</dbReference>
<name>A0ABW1ETQ3_9ACTN</name>
<dbReference type="Proteomes" id="UP001596067">
    <property type="component" value="Unassembled WGS sequence"/>
</dbReference>
<dbReference type="InterPro" id="IPR005123">
    <property type="entry name" value="Oxoglu/Fe-dep_dioxygenase_dom"/>
</dbReference>
<dbReference type="Pfam" id="PF14226">
    <property type="entry name" value="DIOX_N"/>
    <property type="match status" value="1"/>
</dbReference>
<accession>A0ABW1ETQ3</accession>
<dbReference type="GO" id="GO:0051213">
    <property type="term" value="F:dioxygenase activity"/>
    <property type="evidence" value="ECO:0007669"/>
    <property type="project" value="UniProtKB-KW"/>
</dbReference>
<dbReference type="PROSITE" id="PS51471">
    <property type="entry name" value="FE2OG_OXY"/>
    <property type="match status" value="1"/>
</dbReference>
<keyword evidence="2" id="KW-0045">Antibiotic biosynthesis</keyword>
<keyword evidence="3" id="KW-0408">Iron</keyword>
<dbReference type="RefSeq" id="WP_313762697.1">
    <property type="nucleotide sequence ID" value="NZ_BAAAVH010000110.1"/>
</dbReference>
<protein>
    <submittedName>
        <fullName evidence="5">Isopenicillin N synthase family dioxygenase</fullName>
    </submittedName>
</protein>
<evidence type="ECO:0000259" key="4">
    <source>
        <dbReference type="PROSITE" id="PS51471"/>
    </source>
</evidence>
<proteinExistence type="inferred from homology"/>
<gene>
    <name evidence="5" type="ORF">ACFP0N_05250</name>
</gene>
<evidence type="ECO:0000256" key="3">
    <source>
        <dbReference type="RuleBase" id="RU003682"/>
    </source>
</evidence>
<dbReference type="PANTHER" id="PTHR47990">
    <property type="entry name" value="2-OXOGLUTARATE (2OG) AND FE(II)-DEPENDENT OXYGENASE SUPERFAMILY PROTEIN-RELATED"/>
    <property type="match status" value="1"/>
</dbReference>
<dbReference type="InterPro" id="IPR026992">
    <property type="entry name" value="DIOX_N"/>
</dbReference>
<comment type="caution">
    <text evidence="5">The sequence shown here is derived from an EMBL/GenBank/DDBJ whole genome shotgun (WGS) entry which is preliminary data.</text>
</comment>
<reference evidence="6" key="1">
    <citation type="journal article" date="2019" name="Int. J. Syst. Evol. Microbiol.">
        <title>The Global Catalogue of Microorganisms (GCM) 10K type strain sequencing project: providing services to taxonomists for standard genome sequencing and annotation.</title>
        <authorList>
            <consortium name="The Broad Institute Genomics Platform"/>
            <consortium name="The Broad Institute Genome Sequencing Center for Infectious Disease"/>
            <person name="Wu L."/>
            <person name="Ma J."/>
        </authorList>
    </citation>
    <scope>NUCLEOTIDE SEQUENCE [LARGE SCALE GENOMIC DNA]</scope>
    <source>
        <strain evidence="6">CGMCC 4.1469</strain>
    </source>
</reference>
<dbReference type="InterPro" id="IPR050231">
    <property type="entry name" value="Iron_ascorbate_oxido_reductase"/>
</dbReference>
<feature type="domain" description="Fe2OG dioxygenase" evidence="4">
    <location>
        <begin position="176"/>
        <end position="283"/>
    </location>
</feature>
<evidence type="ECO:0000313" key="6">
    <source>
        <dbReference type="Proteomes" id="UP001596067"/>
    </source>
</evidence>
<dbReference type="InterPro" id="IPR027443">
    <property type="entry name" value="IPNS-like_sf"/>
</dbReference>